<dbReference type="SUPFAM" id="SSF160920">
    <property type="entry name" value="PSTPO5379-like"/>
    <property type="match status" value="1"/>
</dbReference>
<dbReference type="NCBIfam" id="NF003969">
    <property type="entry name" value="PRK05463.1"/>
    <property type="match status" value="1"/>
</dbReference>
<dbReference type="PANTHER" id="PTHR32022">
    <property type="entry name" value="D-GLUTAMATE CYCLASE, MITOCHONDRIAL"/>
    <property type="match status" value="1"/>
</dbReference>
<dbReference type="PIRSF" id="PIRSF029755">
    <property type="entry name" value="UCP029755"/>
    <property type="match status" value="1"/>
</dbReference>
<reference evidence="3" key="1">
    <citation type="submission" date="2024-05" db="EMBL/GenBank/DDBJ databases">
        <title>Whole genome shotgun sequence of Streptomyces hygroscopicus NBRC 113678.</title>
        <authorList>
            <person name="Komaki H."/>
            <person name="Tamura T."/>
        </authorList>
    </citation>
    <scope>NUCLEOTIDE SEQUENCE</scope>
    <source>
        <strain evidence="3">N11-34</strain>
    </source>
</reference>
<dbReference type="Gene3D" id="3.30.2040.10">
    <property type="entry name" value="PSTPO5379-like domain"/>
    <property type="match status" value="1"/>
</dbReference>
<protein>
    <submittedName>
        <fullName evidence="3">UPF0317 protein</fullName>
    </submittedName>
</protein>
<dbReference type="InterPro" id="IPR016938">
    <property type="entry name" value="UPF0317"/>
</dbReference>
<comment type="caution">
    <text evidence="3">The sequence shown here is derived from an EMBL/GenBank/DDBJ whole genome shotgun (WGS) entry which is preliminary data.</text>
</comment>
<dbReference type="PANTHER" id="PTHR32022:SF10">
    <property type="entry name" value="D-GLUTAMATE CYCLASE, MITOCHONDRIAL"/>
    <property type="match status" value="1"/>
</dbReference>
<keyword evidence="4" id="KW-1185">Reference proteome</keyword>
<dbReference type="Gene3D" id="3.40.1640.10">
    <property type="entry name" value="PSTPO5379-like"/>
    <property type="match status" value="1"/>
</dbReference>
<dbReference type="Pfam" id="PF07286">
    <property type="entry name" value="D-Glu_cyclase"/>
    <property type="match status" value="1"/>
</dbReference>
<gene>
    <name evidence="3" type="ORF">TPA0910_07000</name>
</gene>
<dbReference type="InterPro" id="IPR009906">
    <property type="entry name" value="D-Glu_cyclase"/>
</dbReference>
<accession>A0ABQ3TSF4</accession>
<name>A0ABQ3TSF4_STRHY</name>
<dbReference type="InterPro" id="IPR038021">
    <property type="entry name" value="Putative_hydro-lyase"/>
</dbReference>
<evidence type="ECO:0000313" key="3">
    <source>
        <dbReference type="EMBL" id="GHJ26267.1"/>
    </source>
</evidence>
<organism evidence="3 4">
    <name type="scientific">Streptomyces hygroscopicus</name>
    <dbReference type="NCBI Taxonomy" id="1912"/>
    <lineage>
        <taxon>Bacteria</taxon>
        <taxon>Bacillati</taxon>
        <taxon>Actinomycetota</taxon>
        <taxon>Actinomycetes</taxon>
        <taxon>Kitasatosporales</taxon>
        <taxon>Streptomycetaceae</taxon>
        <taxon>Streptomyces</taxon>
        <taxon>Streptomyces violaceusniger group</taxon>
    </lineage>
</organism>
<comment type="similarity">
    <text evidence="1">Belongs to the D-glutamate cyclase family.</text>
</comment>
<evidence type="ECO:0000313" key="4">
    <source>
        <dbReference type="Proteomes" id="UP001054854"/>
    </source>
</evidence>
<evidence type="ECO:0000256" key="2">
    <source>
        <dbReference type="ARBA" id="ARBA00023239"/>
    </source>
</evidence>
<dbReference type="Proteomes" id="UP001054854">
    <property type="component" value="Unassembled WGS sequence"/>
</dbReference>
<proteinExistence type="inferred from homology"/>
<sequence length="279" mass="29931">MTPGTPVPSTAAALRELAARGEWTGPTAGLLDGYQQANLVVVPHALAFDFLLYCVRNPKPCPVIAVTEPGDPVVRLGDTTADLRTELPRYRVWRRGQLIDEPHDITAYWREDAVGFLLGCSHTFEGPLRRAGVPVRYAASSAAPAVYVTDVPTRPAGPLRGPLVVSMRAVPGPLVARAVEVTSRYPTGHGAPVHIGDPAALGIADLDRPDFGPPPVVEPGDVPVFWACGVTPQLVLPTAAADYTVTHYPGHMLVFDHSIDVPQDCVTHFISQHTGQNRR</sequence>
<evidence type="ECO:0000256" key="1">
    <source>
        <dbReference type="ARBA" id="ARBA00007896"/>
    </source>
</evidence>
<keyword evidence="2" id="KW-0456">Lyase</keyword>
<dbReference type="RefSeq" id="WP_236255906.1">
    <property type="nucleotide sequence ID" value="NZ_BNEK01000002.1"/>
</dbReference>
<dbReference type="EMBL" id="BNEK01000002">
    <property type="protein sequence ID" value="GHJ26267.1"/>
    <property type="molecule type" value="Genomic_DNA"/>
</dbReference>